<organism evidence="1">
    <name type="scientific">Siphoviridae sp. ct3R43</name>
    <dbReference type="NCBI Taxonomy" id="2825321"/>
    <lineage>
        <taxon>Viruses</taxon>
        <taxon>Duplodnaviria</taxon>
        <taxon>Heunggongvirae</taxon>
        <taxon>Uroviricota</taxon>
        <taxon>Caudoviricetes</taxon>
    </lineage>
</organism>
<reference evidence="1" key="1">
    <citation type="journal article" date="2021" name="Proc. Natl. Acad. Sci. U.S.A.">
        <title>A Catalog of Tens of Thousands of Viruses from Human Metagenomes Reveals Hidden Associations with Chronic Diseases.</title>
        <authorList>
            <person name="Tisza M.J."/>
            <person name="Buck C.B."/>
        </authorList>
    </citation>
    <scope>NUCLEOTIDE SEQUENCE</scope>
    <source>
        <strain evidence="1">Ct3R43</strain>
    </source>
</reference>
<sequence>MAEYIKRVEEVKHGEWIYDSNTGEPRCSECGEDALEGVITPYCPHCGAKMDEEDEE</sequence>
<accession>A0A8S5VFY8</accession>
<protein>
    <submittedName>
        <fullName evidence="1">Hydrogenase/urease nickel incorporation protein</fullName>
    </submittedName>
</protein>
<dbReference type="EMBL" id="BK016262">
    <property type="protein sequence ID" value="DAG05644.1"/>
    <property type="molecule type" value="Genomic_DNA"/>
</dbReference>
<evidence type="ECO:0000313" key="1">
    <source>
        <dbReference type="EMBL" id="DAG05644.1"/>
    </source>
</evidence>
<proteinExistence type="predicted"/>
<name>A0A8S5VFY8_9CAUD</name>